<dbReference type="InterPro" id="IPR005565">
    <property type="entry name" value="Hemolysn_activator_HlyB_C"/>
</dbReference>
<feature type="domain" description="Polypeptide-transport-associated ShlB-type" evidence="6">
    <location>
        <begin position="106"/>
        <end position="156"/>
    </location>
</feature>
<feature type="chain" id="PRO_5045994469" evidence="4">
    <location>
        <begin position="31"/>
        <end position="568"/>
    </location>
</feature>
<feature type="domain" description="ShlB POTRA" evidence="7">
    <location>
        <begin position="163"/>
        <end position="202"/>
    </location>
</feature>
<feature type="domain" description="Haemolysin activator HlyB C-terminal" evidence="5">
    <location>
        <begin position="216"/>
        <end position="532"/>
    </location>
</feature>
<dbReference type="InterPro" id="IPR027282">
    <property type="entry name" value="TPS"/>
</dbReference>
<gene>
    <name evidence="8" type="ORF">IGX34_13135</name>
</gene>
<dbReference type="InterPro" id="IPR035251">
    <property type="entry name" value="ShlB_POTRA"/>
</dbReference>
<dbReference type="InterPro" id="IPR051544">
    <property type="entry name" value="TPS_OM_transporter"/>
</dbReference>
<dbReference type="PIRSF" id="PIRSF029745">
    <property type="entry name" value="FhaC"/>
    <property type="match status" value="1"/>
</dbReference>
<keyword evidence="3" id="KW-0998">Cell outer membrane</keyword>
<sequence>MGVQRLAAPRYAGLALAVAYGLAQAGTAHAQTAQPGQEGQEAQRRLSRELERVQDAVADKQHMLKRSRKQKEGAFQPPAETSCFAVNDVRWTGSEPFLWLPGTVSLRGMCLGHEGLQALQRYLTGQLIQRGYVTSMAIIPQQSLADGMLTIQVIPGRIGKFIDKATGEALRARNALPVREGDVLNVRDLDQALENIRRVPGQATAKFTLTPGDEPGTSDITLDRQRGKSPWHVLFTADNSGLDATGQNQLGVIAVLDSPLQRDDLLLLTYSNNMNIGNARQASRAVGTSWSLPVGYWNFSLNANSSYFKQTFDLVGGGHIAYTGYTTMAQVGADRVLHRTQRSRSTVKLQLNRRKDSNFLGNERLGVQQRDITGFGASYDYLHYVGQSTLHGTVGVRGSMPGLSSVPGYVAGSSHWNGSYRVGTANVDVNVPFAIGKQGFSYEGNLYGQHAFTPLPWTEYLSVNSRYAVRGFDGRYVFTAENGWVSHNNIVWNSGGKLGNPYVGVDAAKLSGPSLRPGGSQHFSSVSLGLRGSVARLSYDLSVGQALNKPKAVPNGGFNVSLQMVARF</sequence>
<evidence type="ECO:0000259" key="6">
    <source>
        <dbReference type="Pfam" id="PF08479"/>
    </source>
</evidence>
<dbReference type="Gene3D" id="3.10.20.310">
    <property type="entry name" value="membrane protein fhac"/>
    <property type="match status" value="1"/>
</dbReference>
<dbReference type="Pfam" id="PF17287">
    <property type="entry name" value="POTRA_3"/>
    <property type="match status" value="1"/>
</dbReference>
<evidence type="ECO:0000256" key="1">
    <source>
        <dbReference type="ARBA" id="ARBA00022452"/>
    </source>
</evidence>
<keyword evidence="1" id="KW-1134">Transmembrane beta strand</keyword>
<dbReference type="EMBL" id="JACZZA010000007">
    <property type="protein sequence ID" value="MBE1161323.1"/>
    <property type="molecule type" value="Genomic_DNA"/>
</dbReference>
<keyword evidence="2" id="KW-0812">Transmembrane</keyword>
<proteinExistence type="predicted"/>
<feature type="signal peptide" evidence="4">
    <location>
        <begin position="1"/>
        <end position="30"/>
    </location>
</feature>
<evidence type="ECO:0000256" key="3">
    <source>
        <dbReference type="ARBA" id="ARBA00023237"/>
    </source>
</evidence>
<evidence type="ECO:0000313" key="9">
    <source>
        <dbReference type="Proteomes" id="UP000651010"/>
    </source>
</evidence>
<comment type="caution">
    <text evidence="8">The sequence shown here is derived from an EMBL/GenBank/DDBJ whole genome shotgun (WGS) entry which is preliminary data.</text>
</comment>
<reference evidence="8 9" key="1">
    <citation type="submission" date="2020-09" db="EMBL/GenBank/DDBJ databases">
        <title>Dyella sp. 7MK23 isolated from forest soil.</title>
        <authorList>
            <person name="Fu J."/>
        </authorList>
    </citation>
    <scope>NUCLEOTIDE SEQUENCE [LARGE SCALE GENOMIC DNA]</scope>
    <source>
        <strain evidence="8 9">7MK23</strain>
    </source>
</reference>
<dbReference type="Gene3D" id="2.40.160.50">
    <property type="entry name" value="membrane protein fhac: a member of the omp85/tpsb transporter family"/>
    <property type="match status" value="1"/>
</dbReference>
<keyword evidence="4" id="KW-0732">Signal</keyword>
<protein>
    <submittedName>
        <fullName evidence="8">ShlB/FhaC/HecB family hemolysin secretion/activation protein</fullName>
    </submittedName>
</protein>
<evidence type="ECO:0000256" key="4">
    <source>
        <dbReference type="SAM" id="SignalP"/>
    </source>
</evidence>
<dbReference type="Pfam" id="PF08479">
    <property type="entry name" value="POTRA_2"/>
    <property type="match status" value="1"/>
</dbReference>
<dbReference type="PANTHER" id="PTHR34597:SF3">
    <property type="entry name" value="OUTER MEMBRANE TRANSPORTER CDIB"/>
    <property type="match status" value="1"/>
</dbReference>
<dbReference type="InterPro" id="IPR013686">
    <property type="entry name" value="Polypept-transport_assoc_ShlB"/>
</dbReference>
<name>A0ABR9GB71_9GAMM</name>
<dbReference type="Proteomes" id="UP000651010">
    <property type="component" value="Unassembled WGS sequence"/>
</dbReference>
<evidence type="ECO:0000259" key="7">
    <source>
        <dbReference type="Pfam" id="PF17287"/>
    </source>
</evidence>
<keyword evidence="9" id="KW-1185">Reference proteome</keyword>
<organism evidence="8 9">
    <name type="scientific">Dyella acidiphila</name>
    <dbReference type="NCBI Taxonomy" id="2775866"/>
    <lineage>
        <taxon>Bacteria</taxon>
        <taxon>Pseudomonadati</taxon>
        <taxon>Pseudomonadota</taxon>
        <taxon>Gammaproteobacteria</taxon>
        <taxon>Lysobacterales</taxon>
        <taxon>Rhodanobacteraceae</taxon>
        <taxon>Dyella</taxon>
    </lineage>
</organism>
<evidence type="ECO:0000259" key="5">
    <source>
        <dbReference type="Pfam" id="PF03865"/>
    </source>
</evidence>
<dbReference type="PANTHER" id="PTHR34597">
    <property type="entry name" value="SLR1661 PROTEIN"/>
    <property type="match status" value="1"/>
</dbReference>
<accession>A0ABR9GB71</accession>
<dbReference type="RefSeq" id="WP_192556169.1">
    <property type="nucleotide sequence ID" value="NZ_JACZZA010000007.1"/>
</dbReference>
<keyword evidence="1" id="KW-0472">Membrane</keyword>
<evidence type="ECO:0000256" key="2">
    <source>
        <dbReference type="ARBA" id="ARBA00022692"/>
    </source>
</evidence>
<evidence type="ECO:0000313" key="8">
    <source>
        <dbReference type="EMBL" id="MBE1161323.1"/>
    </source>
</evidence>
<dbReference type="Pfam" id="PF03865">
    <property type="entry name" value="ShlB"/>
    <property type="match status" value="1"/>
</dbReference>